<dbReference type="SFLD" id="SFLDG01129">
    <property type="entry name" value="C1.5:_HAD__Beta-PGM__Phosphata"/>
    <property type="match status" value="1"/>
</dbReference>
<comment type="caution">
    <text evidence="1">The sequence shown here is derived from an EMBL/GenBank/DDBJ whole genome shotgun (WGS) entry which is preliminary data.</text>
</comment>
<dbReference type="InterPro" id="IPR023198">
    <property type="entry name" value="PGP-like_dom2"/>
</dbReference>
<dbReference type="GO" id="GO:0006281">
    <property type="term" value="P:DNA repair"/>
    <property type="evidence" value="ECO:0007669"/>
    <property type="project" value="TreeGrafter"/>
</dbReference>
<dbReference type="PANTHER" id="PTHR43434">
    <property type="entry name" value="PHOSPHOGLYCOLATE PHOSPHATASE"/>
    <property type="match status" value="1"/>
</dbReference>
<proteinExistence type="predicted"/>
<dbReference type="PRINTS" id="PR00413">
    <property type="entry name" value="HADHALOGNASE"/>
</dbReference>
<dbReference type="EMBL" id="RCYR01000020">
    <property type="protein sequence ID" value="RYS78905.1"/>
    <property type="molecule type" value="Genomic_DNA"/>
</dbReference>
<gene>
    <name evidence="1" type="ORF">EAI93_10085</name>
</gene>
<evidence type="ECO:0000313" key="1">
    <source>
        <dbReference type="EMBL" id="RYS78905.1"/>
    </source>
</evidence>
<dbReference type="SFLD" id="SFLDG01135">
    <property type="entry name" value="C1.5.6:_HAD__Beta-PGM__Phospha"/>
    <property type="match status" value="1"/>
</dbReference>
<organism evidence="1 2">
    <name type="scientific">[Ruminococcus] torques</name>
    <dbReference type="NCBI Taxonomy" id="33039"/>
    <lineage>
        <taxon>Bacteria</taxon>
        <taxon>Bacillati</taxon>
        <taxon>Bacillota</taxon>
        <taxon>Clostridia</taxon>
        <taxon>Lachnospirales</taxon>
        <taxon>Lachnospiraceae</taxon>
        <taxon>Mediterraneibacter</taxon>
    </lineage>
</organism>
<dbReference type="NCBIfam" id="TIGR01509">
    <property type="entry name" value="HAD-SF-IA-v3"/>
    <property type="match status" value="1"/>
</dbReference>
<dbReference type="SFLD" id="SFLDS00003">
    <property type="entry name" value="Haloacid_Dehalogenase"/>
    <property type="match status" value="1"/>
</dbReference>
<dbReference type="AlphaFoldDB" id="A0A414U0R2"/>
<sequence>MKKKYVLFDFDGVIADTEESNSHYLGLALKEFGVELTEKDKQRLIGTHDQELLIEFLSRAPRKVTVEQLTRRRKELGNTYENGNIAPIPGIVPLIQGLRQSGVKTALVSSTATRLIIMGLNRMQMTDLFDVIVCGDMCAERKPDPECYLKAMGLLGAVPQECLVFEDSSVGIHAAKQAGIEVAAFTGSGNGQDVSEADYVVSSYEESKRVLI</sequence>
<reference evidence="1 2" key="1">
    <citation type="journal article" date="2019" name="Science, e1252229">
        <title>Invertible promoters mediate bacterial phase variation, antibiotic resistance, and host adaptation in the gut.</title>
        <authorList>
            <person name="Jiang X."/>
            <person name="Hall A.B."/>
            <person name="Arthur T.D."/>
            <person name="Plichta D.R."/>
            <person name="Covington C.T."/>
            <person name="Poyet M."/>
            <person name="Crothers J."/>
            <person name="Moses P.L."/>
            <person name="Tolonen A.C."/>
            <person name="Vlamakis H."/>
            <person name="Alm E.J."/>
            <person name="Xavier R.J."/>
        </authorList>
    </citation>
    <scope>NUCLEOTIDE SEQUENCE [LARGE SCALE GENOMIC DNA]</scope>
    <source>
        <strain evidence="2">aa_0143</strain>
    </source>
</reference>
<dbReference type="GO" id="GO:0008967">
    <property type="term" value="F:phosphoglycolate phosphatase activity"/>
    <property type="evidence" value="ECO:0007669"/>
    <property type="project" value="TreeGrafter"/>
</dbReference>
<dbReference type="GeneID" id="97330523"/>
<dbReference type="Gene3D" id="3.40.50.1000">
    <property type="entry name" value="HAD superfamily/HAD-like"/>
    <property type="match status" value="1"/>
</dbReference>
<dbReference type="InterPro" id="IPR036412">
    <property type="entry name" value="HAD-like_sf"/>
</dbReference>
<dbReference type="InterPro" id="IPR050155">
    <property type="entry name" value="HAD-like_hydrolase_sf"/>
</dbReference>
<dbReference type="RefSeq" id="WP_004847620.1">
    <property type="nucleotide sequence ID" value="NZ_CATVPX010000026.1"/>
</dbReference>
<keyword evidence="1" id="KW-0378">Hydrolase</keyword>
<dbReference type="Pfam" id="PF13419">
    <property type="entry name" value="HAD_2"/>
    <property type="match status" value="1"/>
</dbReference>
<protein>
    <submittedName>
        <fullName evidence="1">HAD family hydrolase</fullName>
    </submittedName>
</protein>
<evidence type="ECO:0000313" key="2">
    <source>
        <dbReference type="Proteomes" id="UP000292665"/>
    </source>
</evidence>
<name>A0A414U0R2_9FIRM</name>
<dbReference type="Proteomes" id="UP000292665">
    <property type="component" value="Unassembled WGS sequence"/>
</dbReference>
<dbReference type="InterPro" id="IPR023214">
    <property type="entry name" value="HAD_sf"/>
</dbReference>
<dbReference type="InterPro" id="IPR041492">
    <property type="entry name" value="HAD_2"/>
</dbReference>
<dbReference type="SUPFAM" id="SSF56784">
    <property type="entry name" value="HAD-like"/>
    <property type="match status" value="1"/>
</dbReference>
<dbReference type="PANTHER" id="PTHR43434:SF1">
    <property type="entry name" value="PHOSPHOGLYCOLATE PHOSPHATASE"/>
    <property type="match status" value="1"/>
</dbReference>
<accession>A0A414U0R2</accession>
<dbReference type="InterPro" id="IPR006439">
    <property type="entry name" value="HAD-SF_hydro_IA"/>
</dbReference>
<dbReference type="Gene3D" id="1.10.150.240">
    <property type="entry name" value="Putative phosphatase, domain 2"/>
    <property type="match status" value="1"/>
</dbReference>